<dbReference type="GO" id="GO:0000976">
    <property type="term" value="F:transcription cis-regulatory region binding"/>
    <property type="evidence" value="ECO:0007669"/>
    <property type="project" value="TreeGrafter"/>
</dbReference>
<dbReference type="PANTHER" id="PTHR31241:SF62">
    <property type="entry name" value="DEHYDRATION-RESPONSIVE ELEMENT-BINDING PROTEIN 2D"/>
    <property type="match status" value="1"/>
</dbReference>
<reference evidence="12 13" key="1">
    <citation type="submission" date="2024-01" db="EMBL/GenBank/DDBJ databases">
        <title>The genomes of 5 underutilized Papilionoideae crops provide insights into root nodulation and disease resistanc.</title>
        <authorList>
            <person name="Jiang F."/>
        </authorList>
    </citation>
    <scope>NUCLEOTIDE SEQUENCE [LARGE SCALE GENOMIC DNA]</scope>
    <source>
        <strain evidence="12">LVBAO_FW01</strain>
        <tissue evidence="12">Leaves</tissue>
    </source>
</reference>
<evidence type="ECO:0000256" key="2">
    <source>
        <dbReference type="ARBA" id="ARBA00023015"/>
    </source>
</evidence>
<feature type="compositionally biased region" description="Basic and acidic residues" evidence="9">
    <location>
        <begin position="175"/>
        <end position="184"/>
    </location>
</feature>
<dbReference type="Proteomes" id="UP001367508">
    <property type="component" value="Unassembled WGS sequence"/>
</dbReference>
<keyword evidence="5" id="KW-0010">Activator</keyword>
<accession>A0AAN9LLA0</accession>
<dbReference type="InterPro" id="IPR001471">
    <property type="entry name" value="AP2/ERF_dom"/>
</dbReference>
<dbReference type="EMBL" id="JAYMYQ010000004">
    <property type="protein sequence ID" value="KAK7338084.1"/>
    <property type="molecule type" value="Genomic_DNA"/>
</dbReference>
<keyword evidence="7" id="KW-0539">Nucleus</keyword>
<dbReference type="EMBL" id="JAYMYQ010000101">
    <property type="protein sequence ID" value="KAK7295895.1"/>
    <property type="molecule type" value="Genomic_DNA"/>
</dbReference>
<comment type="caution">
    <text evidence="12">The sequence shown here is derived from an EMBL/GenBank/DDBJ whole genome shotgun (WGS) entry which is preliminary data.</text>
</comment>
<comment type="subcellular location">
    <subcellularLocation>
        <location evidence="1">Nucleus</location>
    </subcellularLocation>
</comment>
<evidence type="ECO:0000256" key="3">
    <source>
        <dbReference type="ARBA" id="ARBA00023016"/>
    </source>
</evidence>
<comment type="similarity">
    <text evidence="8">Belongs to the AP2/ERF transcription factor family. ERF subfamily.</text>
</comment>
<dbReference type="GO" id="GO:0006950">
    <property type="term" value="P:response to stress"/>
    <property type="evidence" value="ECO:0007669"/>
    <property type="project" value="TreeGrafter"/>
</dbReference>
<evidence type="ECO:0000256" key="6">
    <source>
        <dbReference type="ARBA" id="ARBA00023163"/>
    </source>
</evidence>
<keyword evidence="6" id="KW-0804">Transcription</keyword>
<keyword evidence="2" id="KW-0805">Transcription regulation</keyword>
<dbReference type="CDD" id="cd00018">
    <property type="entry name" value="AP2"/>
    <property type="match status" value="1"/>
</dbReference>
<proteinExistence type="inferred from homology"/>
<keyword evidence="13" id="KW-1185">Reference proteome</keyword>
<evidence type="ECO:0000259" key="10">
    <source>
        <dbReference type="PROSITE" id="PS51032"/>
    </source>
</evidence>
<evidence type="ECO:0000256" key="7">
    <source>
        <dbReference type="ARBA" id="ARBA00023242"/>
    </source>
</evidence>
<protein>
    <recommendedName>
        <fullName evidence="10">AP2/ERF domain-containing protein</fullName>
    </recommendedName>
</protein>
<dbReference type="AlphaFoldDB" id="A0AAN9LLA0"/>
<feature type="domain" description="AP2/ERF" evidence="10">
    <location>
        <begin position="83"/>
        <end position="140"/>
    </location>
</feature>
<evidence type="ECO:0000256" key="5">
    <source>
        <dbReference type="ARBA" id="ARBA00023159"/>
    </source>
</evidence>
<evidence type="ECO:0000256" key="4">
    <source>
        <dbReference type="ARBA" id="ARBA00023125"/>
    </source>
</evidence>
<dbReference type="PRINTS" id="PR00367">
    <property type="entry name" value="ETHRSPELEMNT"/>
</dbReference>
<dbReference type="GO" id="GO:0045893">
    <property type="term" value="P:positive regulation of DNA-templated transcription"/>
    <property type="evidence" value="ECO:0007669"/>
    <property type="project" value="TreeGrafter"/>
</dbReference>
<dbReference type="InterPro" id="IPR036955">
    <property type="entry name" value="AP2/ERF_dom_sf"/>
</dbReference>
<evidence type="ECO:0000256" key="8">
    <source>
        <dbReference type="ARBA" id="ARBA00024343"/>
    </source>
</evidence>
<evidence type="ECO:0000313" key="11">
    <source>
        <dbReference type="EMBL" id="KAK7295895.1"/>
    </source>
</evidence>
<dbReference type="InterPro" id="IPR016177">
    <property type="entry name" value="DNA-bd_dom_sf"/>
</dbReference>
<dbReference type="SUPFAM" id="SSF54171">
    <property type="entry name" value="DNA-binding domain"/>
    <property type="match status" value="1"/>
</dbReference>
<organism evidence="12 13">
    <name type="scientific">Canavalia gladiata</name>
    <name type="common">Sword bean</name>
    <name type="synonym">Dolichos gladiatus</name>
    <dbReference type="NCBI Taxonomy" id="3824"/>
    <lineage>
        <taxon>Eukaryota</taxon>
        <taxon>Viridiplantae</taxon>
        <taxon>Streptophyta</taxon>
        <taxon>Embryophyta</taxon>
        <taxon>Tracheophyta</taxon>
        <taxon>Spermatophyta</taxon>
        <taxon>Magnoliopsida</taxon>
        <taxon>eudicotyledons</taxon>
        <taxon>Gunneridae</taxon>
        <taxon>Pentapetalae</taxon>
        <taxon>rosids</taxon>
        <taxon>fabids</taxon>
        <taxon>Fabales</taxon>
        <taxon>Fabaceae</taxon>
        <taxon>Papilionoideae</taxon>
        <taxon>50 kb inversion clade</taxon>
        <taxon>NPAAA clade</taxon>
        <taxon>indigoferoid/millettioid clade</taxon>
        <taxon>Phaseoleae</taxon>
        <taxon>Canavalia</taxon>
    </lineage>
</organism>
<gene>
    <name evidence="12" type="ORF">VNO77_18683</name>
    <name evidence="11" type="ORF">VNO77_51154</name>
</gene>
<evidence type="ECO:0000313" key="12">
    <source>
        <dbReference type="EMBL" id="KAK7338084.1"/>
    </source>
</evidence>
<dbReference type="Pfam" id="PF00847">
    <property type="entry name" value="AP2"/>
    <property type="match status" value="1"/>
</dbReference>
<feature type="compositionally biased region" description="Basic and acidic residues" evidence="9">
    <location>
        <begin position="211"/>
        <end position="220"/>
    </location>
</feature>
<keyword evidence="4" id="KW-0238">DNA-binding</keyword>
<dbReference type="GO" id="GO:0005634">
    <property type="term" value="C:nucleus"/>
    <property type="evidence" value="ECO:0007669"/>
    <property type="project" value="UniProtKB-SubCell"/>
</dbReference>
<dbReference type="GO" id="GO:0003700">
    <property type="term" value="F:DNA-binding transcription factor activity"/>
    <property type="evidence" value="ECO:0007669"/>
    <property type="project" value="InterPro"/>
</dbReference>
<evidence type="ECO:0000256" key="9">
    <source>
        <dbReference type="SAM" id="MobiDB-lite"/>
    </source>
</evidence>
<dbReference type="FunFam" id="3.30.730.10:FF:000001">
    <property type="entry name" value="Ethylene-responsive transcription factor 2"/>
    <property type="match status" value="1"/>
</dbReference>
<dbReference type="SMART" id="SM00380">
    <property type="entry name" value="AP2"/>
    <property type="match status" value="1"/>
</dbReference>
<feature type="region of interest" description="Disordered" evidence="9">
    <location>
        <begin position="168"/>
        <end position="220"/>
    </location>
</feature>
<sequence length="220" mass="24551">MPRMKPRLNRHVRITERIHEMLMGTSRGDGSRSVAETLEKWKEYNQHLYSGKGDGGPTCKTPAKGSKKGCMKGKGGPQNSEFEYKGVRQRTRGKWIGEIREPNRGSRLWLGTFSTAQEAALAYDEVARAMYGLCACLNFPHISDYTSVKESLKESSLAASVYHKAYESASPTSKMKQEPMDEPTKISYLGGGEIQDVRPEETHDVGQVAEDANKDQMELS</sequence>
<keyword evidence="3" id="KW-0346">Stress response</keyword>
<evidence type="ECO:0000256" key="1">
    <source>
        <dbReference type="ARBA" id="ARBA00004123"/>
    </source>
</evidence>
<evidence type="ECO:0000313" key="13">
    <source>
        <dbReference type="Proteomes" id="UP001367508"/>
    </source>
</evidence>
<name>A0AAN9LLA0_CANGL</name>
<dbReference type="PROSITE" id="PS51032">
    <property type="entry name" value="AP2_ERF"/>
    <property type="match status" value="1"/>
</dbReference>
<feature type="region of interest" description="Disordered" evidence="9">
    <location>
        <begin position="54"/>
        <end position="78"/>
    </location>
</feature>
<dbReference type="Gene3D" id="3.30.730.10">
    <property type="entry name" value="AP2/ERF domain"/>
    <property type="match status" value="1"/>
</dbReference>
<dbReference type="PANTHER" id="PTHR31241">
    <property type="entry name" value="DEHYDRATION-RESPONSIVE ELEMENT-BINDING PROTEIN 2C"/>
    <property type="match status" value="1"/>
</dbReference>
<feature type="compositionally biased region" description="Basic and acidic residues" evidence="9">
    <location>
        <begin position="195"/>
        <end position="204"/>
    </location>
</feature>